<keyword evidence="1 2" id="KW-0732">Signal</keyword>
<protein>
    <submittedName>
        <fullName evidence="4">Por secretion system C-terminal sorting domain</fullName>
    </submittedName>
</protein>
<dbReference type="Pfam" id="PF18962">
    <property type="entry name" value="Por_Secre_tail"/>
    <property type="match status" value="1"/>
</dbReference>
<dbReference type="Proteomes" id="UP000255024">
    <property type="component" value="Unassembled WGS sequence"/>
</dbReference>
<sequence length="119" mass="13129">MTKNYFYNYLFIAVFALMTSLSFAQVGSYTASANKAAVVKTIEGLSIYPNPVQTNGKITIETKTNEAKEVEIYNVMGKKILATQLNTKELVLPSSITAGIYIIKIKENNATATRKLIVK</sequence>
<reference evidence="4 5" key="1">
    <citation type="submission" date="2018-06" db="EMBL/GenBank/DDBJ databases">
        <authorList>
            <consortium name="Pathogen Informatics"/>
            <person name="Doyle S."/>
        </authorList>
    </citation>
    <scope>NUCLEOTIDE SEQUENCE [LARGE SCALE GENOMIC DNA]</scope>
    <source>
        <strain evidence="4 5">NCTC11179</strain>
    </source>
</reference>
<name>A0A378U1P6_MYROD</name>
<evidence type="ECO:0000313" key="4">
    <source>
        <dbReference type="EMBL" id="STZ69077.1"/>
    </source>
</evidence>
<keyword evidence="5" id="KW-1185">Reference proteome</keyword>
<feature type="signal peptide" evidence="2">
    <location>
        <begin position="1"/>
        <end position="24"/>
    </location>
</feature>
<evidence type="ECO:0000259" key="3">
    <source>
        <dbReference type="Pfam" id="PF18962"/>
    </source>
</evidence>
<dbReference type="RefSeq" id="WP_115091898.1">
    <property type="nucleotide sequence ID" value="NZ_CP068107.1"/>
</dbReference>
<evidence type="ECO:0000256" key="1">
    <source>
        <dbReference type="ARBA" id="ARBA00022729"/>
    </source>
</evidence>
<accession>A0A378U1P6</accession>
<evidence type="ECO:0000256" key="2">
    <source>
        <dbReference type="SAM" id="SignalP"/>
    </source>
</evidence>
<organism evidence="4 5">
    <name type="scientific">Myroides odoratus</name>
    <name type="common">Flavobacterium odoratum</name>
    <dbReference type="NCBI Taxonomy" id="256"/>
    <lineage>
        <taxon>Bacteria</taxon>
        <taxon>Pseudomonadati</taxon>
        <taxon>Bacteroidota</taxon>
        <taxon>Flavobacteriia</taxon>
        <taxon>Flavobacteriales</taxon>
        <taxon>Flavobacteriaceae</taxon>
        <taxon>Myroides</taxon>
    </lineage>
</organism>
<dbReference type="NCBIfam" id="TIGR04183">
    <property type="entry name" value="Por_Secre_tail"/>
    <property type="match status" value="1"/>
</dbReference>
<proteinExistence type="predicted"/>
<evidence type="ECO:0000313" key="5">
    <source>
        <dbReference type="Proteomes" id="UP000255024"/>
    </source>
</evidence>
<dbReference type="AlphaFoldDB" id="A0A378U1P6"/>
<dbReference type="EMBL" id="UGQL01000002">
    <property type="protein sequence ID" value="STZ69077.1"/>
    <property type="molecule type" value="Genomic_DNA"/>
</dbReference>
<gene>
    <name evidence="4" type="ORF">NCTC11179_02567</name>
</gene>
<dbReference type="InterPro" id="IPR026444">
    <property type="entry name" value="Secre_tail"/>
</dbReference>
<feature type="domain" description="Secretion system C-terminal sorting" evidence="3">
    <location>
        <begin position="47"/>
        <end position="118"/>
    </location>
</feature>
<feature type="chain" id="PRO_5017019917" evidence="2">
    <location>
        <begin position="25"/>
        <end position="119"/>
    </location>
</feature>